<dbReference type="InterPro" id="IPR036388">
    <property type="entry name" value="WH-like_DNA-bd_sf"/>
</dbReference>
<reference evidence="2 3" key="1">
    <citation type="submission" date="2017-06" db="EMBL/GenBank/DDBJ databases">
        <authorList>
            <person name="Kim H.J."/>
            <person name="Triplett B.A."/>
        </authorList>
    </citation>
    <scope>NUCLEOTIDE SEQUENCE [LARGE SCALE GENOMIC DNA]</scope>
    <source>
        <strain evidence="2 3">CGMCC 4.2132</strain>
    </source>
</reference>
<dbReference type="Proteomes" id="UP000198282">
    <property type="component" value="Unassembled WGS sequence"/>
</dbReference>
<evidence type="ECO:0000313" key="2">
    <source>
        <dbReference type="EMBL" id="SNT55998.1"/>
    </source>
</evidence>
<keyword evidence="3" id="KW-1185">Reference proteome</keyword>
<protein>
    <submittedName>
        <fullName evidence="2">Helix-turn-helix domain-containing protein</fullName>
    </submittedName>
</protein>
<evidence type="ECO:0000259" key="1">
    <source>
        <dbReference type="SMART" id="SM00418"/>
    </source>
</evidence>
<dbReference type="SUPFAM" id="SSF46785">
    <property type="entry name" value="Winged helix' DNA-binding domain"/>
    <property type="match status" value="1"/>
</dbReference>
<evidence type="ECO:0000313" key="3">
    <source>
        <dbReference type="Proteomes" id="UP000198282"/>
    </source>
</evidence>
<dbReference type="OrthoDB" id="7945987at2"/>
<proteinExistence type="predicted"/>
<dbReference type="SMART" id="SM00418">
    <property type="entry name" value="HTH_ARSR"/>
    <property type="match status" value="1"/>
</dbReference>
<accession>A0A239NNP6</accession>
<dbReference type="Pfam" id="PF12840">
    <property type="entry name" value="HTH_20"/>
    <property type="match status" value="1"/>
</dbReference>
<dbReference type="InterPro" id="IPR011991">
    <property type="entry name" value="ArsR-like_HTH"/>
</dbReference>
<gene>
    <name evidence="2" type="ORF">SAMN05216276_10634</name>
</gene>
<dbReference type="RefSeq" id="WP_089212273.1">
    <property type="nucleotide sequence ID" value="NZ_FZOD01000063.1"/>
</dbReference>
<dbReference type="InterPro" id="IPR001845">
    <property type="entry name" value="HTH_ArsR_DNA-bd_dom"/>
</dbReference>
<organism evidence="2 3">
    <name type="scientific">Streptosporangium subroseum</name>
    <dbReference type="NCBI Taxonomy" id="106412"/>
    <lineage>
        <taxon>Bacteria</taxon>
        <taxon>Bacillati</taxon>
        <taxon>Actinomycetota</taxon>
        <taxon>Actinomycetes</taxon>
        <taxon>Streptosporangiales</taxon>
        <taxon>Streptosporangiaceae</taxon>
        <taxon>Streptosporangium</taxon>
    </lineage>
</organism>
<name>A0A239NNP6_9ACTN</name>
<dbReference type="GO" id="GO:0003700">
    <property type="term" value="F:DNA-binding transcription factor activity"/>
    <property type="evidence" value="ECO:0007669"/>
    <property type="project" value="InterPro"/>
</dbReference>
<dbReference type="AlphaFoldDB" id="A0A239NNP6"/>
<dbReference type="CDD" id="cd00090">
    <property type="entry name" value="HTH_ARSR"/>
    <property type="match status" value="1"/>
</dbReference>
<dbReference type="InterPro" id="IPR036390">
    <property type="entry name" value="WH_DNA-bd_sf"/>
</dbReference>
<sequence length="194" mass="21872">MRVTDPRALRALTHPLRLDLLELLAVIGPATAATCARHLKVSQASCSFHLRQLSKYGFVEQLSGKDRRERPWQLTSIEQSWSSVEGGVAGDELERVFVEREADRITRWAESNSDEPEDWRRASFLGGMTLPVDVEELNLIAEQLLAVLRPYTERLTHPESWPDDARLVRIFLSATPTAGEDAGELSAELKERHS</sequence>
<feature type="domain" description="HTH arsR-type" evidence="1">
    <location>
        <begin position="7"/>
        <end position="94"/>
    </location>
</feature>
<dbReference type="EMBL" id="FZOD01000063">
    <property type="protein sequence ID" value="SNT55998.1"/>
    <property type="molecule type" value="Genomic_DNA"/>
</dbReference>
<dbReference type="Gene3D" id="1.10.10.10">
    <property type="entry name" value="Winged helix-like DNA-binding domain superfamily/Winged helix DNA-binding domain"/>
    <property type="match status" value="1"/>
</dbReference>